<keyword evidence="3" id="KW-1185">Reference proteome</keyword>
<dbReference type="SUPFAM" id="SSF52540">
    <property type="entry name" value="P-loop containing nucleoside triphosphate hydrolases"/>
    <property type="match status" value="1"/>
</dbReference>
<dbReference type="InterPro" id="IPR015947">
    <property type="entry name" value="PUA-like_sf"/>
</dbReference>
<dbReference type="RefSeq" id="WP_088845611.1">
    <property type="nucleotide sequence ID" value="NZ_FYEW01000004.1"/>
</dbReference>
<dbReference type="InterPro" id="IPR021961">
    <property type="entry name" value="McrB_DNA-bd"/>
</dbReference>
<dbReference type="InterPro" id="IPR011704">
    <property type="entry name" value="ATPase_dyneun-rel_AAA"/>
</dbReference>
<dbReference type="OrthoDB" id="9781481at2"/>
<dbReference type="Gene3D" id="3.40.50.300">
    <property type="entry name" value="P-loop containing nucleotide triphosphate hydrolases"/>
    <property type="match status" value="1"/>
</dbReference>
<feature type="domain" description="AAA+ ATPase" evidence="1">
    <location>
        <begin position="393"/>
        <end position="559"/>
    </location>
</feature>
<protein>
    <submittedName>
        <fullName evidence="2">AAA domain (Dynein-related subfamily)</fullName>
    </submittedName>
</protein>
<evidence type="ECO:0000313" key="3">
    <source>
        <dbReference type="Proteomes" id="UP000198131"/>
    </source>
</evidence>
<dbReference type="AlphaFoldDB" id="A0A212UHT4"/>
<dbReference type="PANTHER" id="PTHR37291">
    <property type="entry name" value="5-METHYLCYTOSINE-SPECIFIC RESTRICTION ENZYME B"/>
    <property type="match status" value="1"/>
</dbReference>
<gene>
    <name evidence="2" type="ORF">SAMN06265337_4221</name>
</gene>
<dbReference type="Pfam" id="PF07728">
    <property type="entry name" value="AAA_5"/>
    <property type="match status" value="1"/>
</dbReference>
<dbReference type="GO" id="GO:0005524">
    <property type="term" value="F:ATP binding"/>
    <property type="evidence" value="ECO:0007669"/>
    <property type="project" value="InterPro"/>
</dbReference>
<dbReference type="CDD" id="cd00009">
    <property type="entry name" value="AAA"/>
    <property type="match status" value="1"/>
</dbReference>
<name>A0A212UHT4_9BACT</name>
<dbReference type="Pfam" id="PF12102">
    <property type="entry name" value="MrcB_N"/>
    <property type="match status" value="1"/>
</dbReference>
<dbReference type="EMBL" id="FYEW01000004">
    <property type="protein sequence ID" value="SNC77624.1"/>
    <property type="molecule type" value="Genomic_DNA"/>
</dbReference>
<evidence type="ECO:0000259" key="1">
    <source>
        <dbReference type="SMART" id="SM00382"/>
    </source>
</evidence>
<dbReference type="Proteomes" id="UP000198131">
    <property type="component" value="Unassembled WGS sequence"/>
</dbReference>
<dbReference type="SMART" id="SM00382">
    <property type="entry name" value="AAA"/>
    <property type="match status" value="1"/>
</dbReference>
<dbReference type="PANTHER" id="PTHR37291:SF1">
    <property type="entry name" value="TYPE IV METHYL-DIRECTED RESTRICTION ENZYME ECOKMCRB SUBUNIT"/>
    <property type="match status" value="1"/>
</dbReference>
<proteinExistence type="predicted"/>
<organism evidence="2 3">
    <name type="scientific">Hymenobacter gelipurpurascens</name>
    <dbReference type="NCBI Taxonomy" id="89968"/>
    <lineage>
        <taxon>Bacteria</taxon>
        <taxon>Pseudomonadati</taxon>
        <taxon>Bacteroidota</taxon>
        <taxon>Cytophagia</taxon>
        <taxon>Cytophagales</taxon>
        <taxon>Hymenobacteraceae</taxon>
        <taxon>Hymenobacter</taxon>
    </lineage>
</organism>
<dbReference type="InterPro" id="IPR003593">
    <property type="entry name" value="AAA+_ATPase"/>
</dbReference>
<dbReference type="SUPFAM" id="SSF88697">
    <property type="entry name" value="PUA domain-like"/>
    <property type="match status" value="1"/>
</dbReference>
<dbReference type="InterPro" id="IPR052934">
    <property type="entry name" value="Methyl-DNA_Rec/Restrict_Enz"/>
</dbReference>
<reference evidence="3" key="1">
    <citation type="submission" date="2017-06" db="EMBL/GenBank/DDBJ databases">
        <authorList>
            <person name="Varghese N."/>
            <person name="Submissions S."/>
        </authorList>
    </citation>
    <scope>NUCLEOTIDE SEQUENCE [LARGE SCALE GENOMIC DNA]</scope>
    <source>
        <strain evidence="3">DSM 11116</strain>
    </source>
</reference>
<dbReference type="Gene3D" id="3.30.920.90">
    <property type="match status" value="1"/>
</dbReference>
<accession>A0A212UHT4</accession>
<sequence length="657" mass="73766">MLREALSTILTDLPAARKTVFAGNTTSEYIRKMAPKAVRDALGPLANKFEVSSSPGAGNWSAVPWIAVFYPPVTSSALTGYYIVYLFSATEPVVYLSLTQGTTKVREEAGRKAHEVLQQRAADIRARVHDLIERFEATPIQLGSNNRLPRDYEAGHAFGCKYELHSLPPEEYLQADLHAMCEAYLALALLDGVQPGTPSSKAFAPEIPAHMQEPSGDYQQPEPNAATWWLNINPEYWRVGDVAVGVEQSYTTHNERGNKRNIYKYFQAVQPGDLLVGYETSPIKRVKALLEITEAAHQREDGAEVISFRVKEFLPHELTRDELLLIPELAHAEPLRSNQGSLFKLSAAEFTALVARAKGLLATKLPPYTWAEAQQELLMAEPTVNHMLAALKRKKNLILQGPPGVGKTFVARRLAYLLMGNIDKERVQLVQFHQSYGYEDFIRGWRPSQDGKGGFELVNGVFLDFVRRAQHDPEQSYFFVIDEINRGNLSKIFGELLLLLETDKRGDEYAVPLTYPRPGEAPFYLPKNLYVIGTMNTADRSLAMVDYALRRRFTFVDLEPVLSERLVTHLEGLGVSPAISKPAIERVKRLNELIKDDKNLGAGFTIGHSYFCSEPNGEGVDAWWPNIVLHELAPTLREYWFDDLKRADREAQALLGQ</sequence>
<dbReference type="InterPro" id="IPR027417">
    <property type="entry name" value="P-loop_NTPase"/>
</dbReference>
<dbReference type="Gene3D" id="3.10.590.10">
    <property type="entry name" value="ph1033 like domains"/>
    <property type="match status" value="1"/>
</dbReference>
<dbReference type="GO" id="GO:0016887">
    <property type="term" value="F:ATP hydrolysis activity"/>
    <property type="evidence" value="ECO:0007669"/>
    <property type="project" value="InterPro"/>
</dbReference>
<evidence type="ECO:0000313" key="2">
    <source>
        <dbReference type="EMBL" id="SNC77624.1"/>
    </source>
</evidence>